<dbReference type="Proteomes" id="UP000003597">
    <property type="component" value="Unassembled WGS sequence"/>
</dbReference>
<evidence type="ECO:0000313" key="2">
    <source>
        <dbReference type="Proteomes" id="UP000003597"/>
    </source>
</evidence>
<reference evidence="1 2" key="1">
    <citation type="submission" date="2011-08" db="EMBL/GenBank/DDBJ databases">
        <authorList>
            <person name="Weinstock G."/>
            <person name="Sodergren E."/>
            <person name="Clifton S."/>
            <person name="Fulton L."/>
            <person name="Fulton B."/>
            <person name="Courtney L."/>
            <person name="Fronick C."/>
            <person name="Harrison M."/>
            <person name="Strong C."/>
            <person name="Farmer C."/>
            <person name="Delahaunty K."/>
            <person name="Markovic C."/>
            <person name="Hall O."/>
            <person name="Minx P."/>
            <person name="Tomlinson C."/>
            <person name="Mitreva M."/>
            <person name="Hou S."/>
            <person name="Chen J."/>
            <person name="Wollam A."/>
            <person name="Pepin K.H."/>
            <person name="Johnson M."/>
            <person name="Bhonagiri V."/>
            <person name="Zhang X."/>
            <person name="Suruliraj S."/>
            <person name="Warren W."/>
            <person name="Chinwalla A."/>
            <person name="Mardis E.R."/>
            <person name="Wilson R.K."/>
        </authorList>
    </citation>
    <scope>NUCLEOTIDE SEQUENCE [LARGE SCALE GENOMIC DNA]</scope>
    <source>
        <strain evidence="1 2">ATCC 33091</strain>
    </source>
</reference>
<name>A0AB72ZCS0_LISIO</name>
<keyword evidence="2" id="KW-1185">Reference proteome</keyword>
<proteinExistence type="predicted"/>
<dbReference type="EMBL" id="AGCN01000013">
    <property type="protein sequence ID" value="EHN62621.1"/>
    <property type="molecule type" value="Genomic_DNA"/>
</dbReference>
<gene>
    <name evidence="1" type="ORF">HMPREF0557_00591</name>
</gene>
<comment type="caution">
    <text evidence="1">The sequence shown here is derived from an EMBL/GenBank/DDBJ whole genome shotgun (WGS) entry which is preliminary data.</text>
</comment>
<protein>
    <submittedName>
        <fullName evidence="1">Uncharacterized protein</fullName>
    </submittedName>
</protein>
<organism evidence="1 2">
    <name type="scientific">Listeria innocua ATCC 33091</name>
    <dbReference type="NCBI Taxonomy" id="1002366"/>
    <lineage>
        <taxon>Bacteria</taxon>
        <taxon>Bacillati</taxon>
        <taxon>Bacillota</taxon>
        <taxon>Bacilli</taxon>
        <taxon>Bacillales</taxon>
        <taxon>Listeriaceae</taxon>
        <taxon>Listeria</taxon>
    </lineage>
</organism>
<accession>A0AB72ZCS0</accession>
<sequence length="50" mass="6119">MENKILRAQKERKCFFTLSKNLLLRAENENKFHFKPKKDFFMKNKKSCPL</sequence>
<dbReference type="AlphaFoldDB" id="A0AB72ZCS0"/>
<evidence type="ECO:0000313" key="1">
    <source>
        <dbReference type="EMBL" id="EHN62621.1"/>
    </source>
</evidence>